<dbReference type="InterPro" id="IPR020061">
    <property type="entry name" value="Glu_tRNA_lig_a-bdl"/>
</dbReference>
<dbReference type="Gene3D" id="2.40.240.10">
    <property type="entry name" value="Ribosomal Protein L25, Chain P"/>
    <property type="match status" value="1"/>
</dbReference>
<evidence type="ECO:0000259" key="3">
    <source>
        <dbReference type="Pfam" id="PF03950"/>
    </source>
</evidence>
<dbReference type="SUPFAM" id="SSF50715">
    <property type="entry name" value="Ribosomal protein L25-like"/>
    <property type="match status" value="1"/>
</dbReference>
<dbReference type="EMBL" id="CP158689">
    <property type="protein sequence ID" value="XCC45313.1"/>
    <property type="molecule type" value="Genomic_DNA"/>
</dbReference>
<dbReference type="GO" id="GO:0005829">
    <property type="term" value="C:cytosol"/>
    <property type="evidence" value="ECO:0007669"/>
    <property type="project" value="TreeGrafter"/>
</dbReference>
<sequence length="156" mass="18903">MLTIISLKNKGYSKNILFKFIKQIGFSKRNVNINLSLLNNLYKKSIDIKCLIVMVIDEPLKIIINNNKIKYINYKINKHKIKKIFYKKKLYINKYDFIFFKKKNIYKLSFDKNIRLKQIGIIKILKIKYNFLKNKINKIYCKIIKYKNKIKIITIQ</sequence>
<evidence type="ECO:0000313" key="4">
    <source>
        <dbReference type="EMBL" id="XCC45313.1"/>
    </source>
</evidence>
<reference evidence="4" key="1">
    <citation type="submission" date="2024-06" db="EMBL/GenBank/DDBJ databases">
        <title>Diversity, functionality, and evolutionary history of bacterial symbionts in false click beetles (Coleoptera, Throscidae).</title>
        <authorList>
            <person name="Wierz J.C."/>
            <person name="Malm H."/>
            <person name="Kaltenpoth M."/>
            <person name="Engl T."/>
        </authorList>
    </citation>
    <scope>NUCLEOTIDE SEQUENCE</scope>
    <source>
        <strain evidence="4">Ttur</strain>
    </source>
</reference>
<dbReference type="InterPro" id="IPR020056">
    <property type="entry name" value="Rbsml_bL25/Gln-tRNA_synth_N"/>
</dbReference>
<dbReference type="InterPro" id="IPR050132">
    <property type="entry name" value="Gln/Glu-tRNA_Ligase"/>
</dbReference>
<dbReference type="Pfam" id="PF03950">
    <property type="entry name" value="tRNA-synt_1c_C"/>
    <property type="match status" value="1"/>
</dbReference>
<dbReference type="GO" id="GO:0005524">
    <property type="term" value="F:ATP binding"/>
    <property type="evidence" value="ECO:0007669"/>
    <property type="project" value="InterPro"/>
</dbReference>
<gene>
    <name evidence="4" type="ORF">ABUS76_00010</name>
</gene>
<organism evidence="4">
    <name type="scientific">Candidatus Shikimatogenerans sp. Ttur</name>
    <dbReference type="NCBI Taxonomy" id="3158569"/>
    <lineage>
        <taxon>Bacteria</taxon>
        <taxon>Pseudomonadati</taxon>
        <taxon>Bacteroidota</taxon>
        <taxon>Flavobacteriia</taxon>
        <taxon>Flavobacteriales</taxon>
        <taxon>Candidatus Shikimatogenerans</taxon>
    </lineage>
</organism>
<dbReference type="PANTHER" id="PTHR43097:SF5">
    <property type="entry name" value="GLUTAMATE--TRNA LIGASE"/>
    <property type="match status" value="1"/>
</dbReference>
<dbReference type="AlphaFoldDB" id="A0AAU7ZY68"/>
<protein>
    <recommendedName>
        <fullName evidence="2">50S ribosomal protein L25</fullName>
    </recommendedName>
</protein>
<dbReference type="GO" id="GO:0004819">
    <property type="term" value="F:glutamine-tRNA ligase activity"/>
    <property type="evidence" value="ECO:0007669"/>
    <property type="project" value="TreeGrafter"/>
</dbReference>
<accession>A0AAU7ZY68</accession>
<dbReference type="PANTHER" id="PTHR43097">
    <property type="entry name" value="GLUTAMINE-TRNA LIGASE"/>
    <property type="match status" value="1"/>
</dbReference>
<name>A0AAU7ZY68_9FLAO</name>
<dbReference type="InterPro" id="IPR011035">
    <property type="entry name" value="Ribosomal_bL25/Gln-tRNA_synth"/>
</dbReference>
<dbReference type="Gene3D" id="1.10.1160.10">
    <property type="entry name" value="Glutamyl-trna Synthetase, Domain 2"/>
    <property type="match status" value="1"/>
</dbReference>
<evidence type="ECO:0000256" key="1">
    <source>
        <dbReference type="ARBA" id="ARBA00022917"/>
    </source>
</evidence>
<keyword evidence="1" id="KW-0648">Protein biosynthesis</keyword>
<proteinExistence type="predicted"/>
<dbReference type="GO" id="GO:0006425">
    <property type="term" value="P:glutaminyl-tRNA aminoacylation"/>
    <property type="evidence" value="ECO:0007669"/>
    <property type="project" value="TreeGrafter"/>
</dbReference>
<evidence type="ECO:0000256" key="2">
    <source>
        <dbReference type="ARBA" id="ARBA00035479"/>
    </source>
</evidence>
<dbReference type="InterPro" id="IPR020059">
    <property type="entry name" value="Glu/Gln-tRNA-synth_Ib_codon-bd"/>
</dbReference>
<feature type="domain" description="Glutamyl/glutaminyl-tRNA synthetase class Ib anti-codon binding" evidence="3">
    <location>
        <begin position="53"/>
        <end position="143"/>
    </location>
</feature>